<keyword evidence="7" id="KW-0496">Mitochondrion</keyword>
<organism evidence="10">
    <name type="scientific">Amorphochlora amoebiformis</name>
    <dbReference type="NCBI Taxonomy" id="1561963"/>
    <lineage>
        <taxon>Eukaryota</taxon>
        <taxon>Sar</taxon>
        <taxon>Rhizaria</taxon>
        <taxon>Cercozoa</taxon>
        <taxon>Chlorarachniophyceae</taxon>
        <taxon>Amorphochlora</taxon>
    </lineage>
</organism>
<evidence type="ECO:0000256" key="2">
    <source>
        <dbReference type="ARBA" id="ARBA00007626"/>
    </source>
</evidence>
<name>A0A7S0DCR6_9EUKA</name>
<dbReference type="PANTHER" id="PTHR13547">
    <property type="match status" value="1"/>
</dbReference>
<dbReference type="GO" id="GO:0004526">
    <property type="term" value="F:ribonuclease P activity"/>
    <property type="evidence" value="ECO:0007669"/>
    <property type="project" value="TreeGrafter"/>
</dbReference>
<comment type="similarity">
    <text evidence="2">Belongs to the PPR family. P subfamily.</text>
</comment>
<evidence type="ECO:0000313" key="10">
    <source>
        <dbReference type="EMBL" id="CAD8448615.1"/>
    </source>
</evidence>
<evidence type="ECO:0000256" key="8">
    <source>
        <dbReference type="SAM" id="MobiDB-lite"/>
    </source>
</evidence>
<keyword evidence="5" id="KW-0862">Zinc</keyword>
<keyword evidence="6" id="KW-0809">Transit peptide</keyword>
<dbReference type="Pfam" id="PF16953">
    <property type="entry name" value="PRORP"/>
    <property type="match status" value="1"/>
</dbReference>
<sequence length="370" mass="42260">MWERGKQVLGDIQGYVQVLDTLTLQSIKNWSKSGNIHLQTDLKALITGELKSGDSKSGVVCCLPEFKISEEERRRYTKALIDHQKKISPTRVKDRVEGEFESWRQWIEKRANEIEILIDTANCGFYMNGGEFSYFQANMMFSTLSKRYKVKLVLSQTRAKVEHGSPESKILDDWKSSESVYITPTGMNDDAFWMYGALWLSGLGKRILILSNDLLRDHHLNTSYDKGFFFFMTSHLMRFRGATNQHRKNKKRKIQCDSFSFFPPFPYSIQPHFLPSNQGILFPYMAESSSLLEKDLYKHTETDSTPALPETIANRIRWALLNLTSEPMKSTTNDSNKPNINTTTSTSSNNTSATSGSAKSLGKRKRDPGT</sequence>
<dbReference type="GO" id="GO:0005739">
    <property type="term" value="C:mitochondrion"/>
    <property type="evidence" value="ECO:0007669"/>
    <property type="project" value="UniProtKB-SubCell"/>
</dbReference>
<dbReference type="GO" id="GO:0046872">
    <property type="term" value="F:metal ion binding"/>
    <property type="evidence" value="ECO:0007669"/>
    <property type="project" value="UniProtKB-KW"/>
</dbReference>
<gene>
    <name evidence="10" type="ORF">LAMO00422_LOCUS9620</name>
</gene>
<keyword evidence="3" id="KW-0479">Metal-binding</keyword>
<evidence type="ECO:0000256" key="6">
    <source>
        <dbReference type="ARBA" id="ARBA00022946"/>
    </source>
</evidence>
<evidence type="ECO:0000256" key="4">
    <source>
        <dbReference type="ARBA" id="ARBA00022801"/>
    </source>
</evidence>
<reference evidence="10" key="1">
    <citation type="submission" date="2021-01" db="EMBL/GenBank/DDBJ databases">
        <authorList>
            <person name="Corre E."/>
            <person name="Pelletier E."/>
            <person name="Niang G."/>
            <person name="Scheremetjew M."/>
            <person name="Finn R."/>
            <person name="Kale V."/>
            <person name="Holt S."/>
            <person name="Cochrane G."/>
            <person name="Meng A."/>
            <person name="Brown T."/>
            <person name="Cohen L."/>
        </authorList>
    </citation>
    <scope>NUCLEOTIDE SEQUENCE</scope>
    <source>
        <strain evidence="10">CCMP2058</strain>
    </source>
</reference>
<evidence type="ECO:0000256" key="3">
    <source>
        <dbReference type="ARBA" id="ARBA00022723"/>
    </source>
</evidence>
<dbReference type="Gene3D" id="3.40.50.11980">
    <property type="match status" value="1"/>
</dbReference>
<evidence type="ECO:0000256" key="5">
    <source>
        <dbReference type="ARBA" id="ARBA00022833"/>
    </source>
</evidence>
<dbReference type="EMBL" id="HBEM01013982">
    <property type="protein sequence ID" value="CAD8448615.1"/>
    <property type="molecule type" value="Transcribed_RNA"/>
</dbReference>
<dbReference type="AlphaFoldDB" id="A0A7S0DCR6"/>
<proteinExistence type="inferred from homology"/>
<evidence type="ECO:0000259" key="9">
    <source>
        <dbReference type="Pfam" id="PF16953"/>
    </source>
</evidence>
<evidence type="ECO:0000256" key="7">
    <source>
        <dbReference type="ARBA" id="ARBA00023128"/>
    </source>
</evidence>
<protein>
    <recommendedName>
        <fullName evidence="9">PRORP domain-containing protein</fullName>
    </recommendedName>
</protein>
<accession>A0A7S0DCR6</accession>
<feature type="region of interest" description="Disordered" evidence="8">
    <location>
        <begin position="327"/>
        <end position="370"/>
    </location>
</feature>
<dbReference type="InterPro" id="IPR031595">
    <property type="entry name" value="PRORP_C"/>
</dbReference>
<dbReference type="PANTHER" id="PTHR13547:SF1">
    <property type="entry name" value="MITOCHONDRIAL RIBONUCLEASE P CATALYTIC SUBUNIT"/>
    <property type="match status" value="1"/>
</dbReference>
<feature type="compositionally biased region" description="Basic residues" evidence="8">
    <location>
        <begin position="361"/>
        <end position="370"/>
    </location>
</feature>
<keyword evidence="4" id="KW-0378">Hydrolase</keyword>
<feature type="domain" description="PRORP" evidence="9">
    <location>
        <begin position="67"/>
        <end position="230"/>
    </location>
</feature>
<feature type="compositionally biased region" description="Low complexity" evidence="8">
    <location>
        <begin position="335"/>
        <end position="360"/>
    </location>
</feature>
<evidence type="ECO:0000256" key="1">
    <source>
        <dbReference type="ARBA" id="ARBA00004173"/>
    </source>
</evidence>
<comment type="subcellular location">
    <subcellularLocation>
        <location evidence="1">Mitochondrion</location>
    </subcellularLocation>
</comment>
<dbReference type="GO" id="GO:0001682">
    <property type="term" value="P:tRNA 5'-leader removal"/>
    <property type="evidence" value="ECO:0007669"/>
    <property type="project" value="TreeGrafter"/>
</dbReference>